<dbReference type="Gene3D" id="3.30.70.1230">
    <property type="entry name" value="Nucleotide cyclase"/>
    <property type="match status" value="1"/>
</dbReference>
<dbReference type="PANTHER" id="PTHR43081:SF19">
    <property type="entry name" value="PH-SENSITIVE ADENYLATE CYCLASE RV1264"/>
    <property type="match status" value="1"/>
</dbReference>
<keyword evidence="4" id="KW-1185">Reference proteome</keyword>
<dbReference type="Gene3D" id="1.25.40.10">
    <property type="entry name" value="Tetratricopeptide repeat domain"/>
    <property type="match status" value="1"/>
</dbReference>
<dbReference type="Pfam" id="PF13432">
    <property type="entry name" value="TPR_16"/>
    <property type="match status" value="1"/>
</dbReference>
<dbReference type="SUPFAM" id="SSF52964">
    <property type="entry name" value="TolB, N-terminal domain"/>
    <property type="match status" value="1"/>
</dbReference>
<dbReference type="Gene3D" id="3.40.50.10610">
    <property type="entry name" value="ABC-type transport auxiliary lipoprotein component"/>
    <property type="match status" value="1"/>
</dbReference>
<dbReference type="SMART" id="SM00028">
    <property type="entry name" value="TPR"/>
    <property type="match status" value="3"/>
</dbReference>
<dbReference type="Pfam" id="PF13181">
    <property type="entry name" value="TPR_8"/>
    <property type="match status" value="1"/>
</dbReference>
<evidence type="ECO:0000313" key="4">
    <source>
        <dbReference type="Proteomes" id="UP001375743"/>
    </source>
</evidence>
<dbReference type="SUPFAM" id="SSF48452">
    <property type="entry name" value="TPR-like"/>
    <property type="match status" value="1"/>
</dbReference>
<evidence type="ECO:0000256" key="1">
    <source>
        <dbReference type="PROSITE-ProRule" id="PRU00339"/>
    </source>
</evidence>
<organism evidence="3 4">
    <name type="scientific">Benzoatithermus flavus</name>
    <dbReference type="NCBI Taxonomy" id="3108223"/>
    <lineage>
        <taxon>Bacteria</taxon>
        <taxon>Pseudomonadati</taxon>
        <taxon>Pseudomonadota</taxon>
        <taxon>Alphaproteobacteria</taxon>
        <taxon>Geminicoccales</taxon>
        <taxon>Geminicoccaceae</taxon>
        <taxon>Benzoatithermus</taxon>
    </lineage>
</organism>
<reference evidence="3 4" key="1">
    <citation type="submission" date="2024-01" db="EMBL/GenBank/DDBJ databases">
        <title>Multi-omics insights into the function and evolution of sodium benzoate biodegradation pathways in Benzoatithermus flavus gen. nov., sp. nov. from hot spring.</title>
        <authorList>
            <person name="Hu C.-J."/>
            <person name="Li W.-J."/>
        </authorList>
    </citation>
    <scope>NUCLEOTIDE SEQUENCE [LARGE SCALE GENOMIC DNA]</scope>
    <source>
        <strain evidence="3 4">SYSU G07066</strain>
    </source>
</reference>
<dbReference type="InterPro" id="IPR029787">
    <property type="entry name" value="Nucleotide_cyclase"/>
</dbReference>
<dbReference type="Proteomes" id="UP001375743">
    <property type="component" value="Unassembled WGS sequence"/>
</dbReference>
<name>A0ABU8XRW6_9PROT</name>
<evidence type="ECO:0000313" key="3">
    <source>
        <dbReference type="EMBL" id="MEK0083129.1"/>
    </source>
</evidence>
<dbReference type="InterPro" id="IPR011990">
    <property type="entry name" value="TPR-like_helical_dom_sf"/>
</dbReference>
<dbReference type="SUPFAM" id="SSF55073">
    <property type="entry name" value="Nucleotide cyclase"/>
    <property type="match status" value="1"/>
</dbReference>
<proteinExistence type="predicted"/>
<dbReference type="RefSeq" id="WP_418158973.1">
    <property type="nucleotide sequence ID" value="NZ_JBBLZC010000006.1"/>
</dbReference>
<protein>
    <submittedName>
        <fullName evidence="3">Tetratricopeptide repeat protein</fullName>
    </submittedName>
</protein>
<dbReference type="InterPro" id="IPR001054">
    <property type="entry name" value="A/G_cyclase"/>
</dbReference>
<accession>A0ABU8XRW6</accession>
<sequence length="643" mass="70034">MAALRTDRRLAAVLTADVVGYARLTRADERGAIRRLKAVRKELIEPAIAGHGGRIVKLMGDGALVEFPSVVGAVETAVEIQRAMAQRDLDRPEDERIRFRIGIHVGDVIADGRDILGDDVNVAARLEGLAEPGGICVSAIVREQVRDRLPYPFEDRGEKTVKSIARPVHVYALPAAALTTLPPREPAAAAVAHRWLPGRRPLFLAVTCAGVLAASAAAWRLERPPPAVPAAPATILPPGSPTAPVPAPRLSIAVLPFANLGGDPEQEYFADGITDDLITDLARIDGSFVIASSTAFAYKGRPSDPKQVGRELGVRYVLTGSLRRAGSQVRVNVQLIDAATGGEVWADRIEGDWTRSMELQDAITGRLARTLDLELTDAESRRVAAERPNDPDAVDLAMRAWSVLNQPLSAEQLQRAQDLFEAALRIDPGLSQALVGLARTLSTRVNSRWSPTPKEDLDRAEALVAQVLARAPNHAMAHYVRGDILMARKDFDPAIAEYQAAIASNRDLAPAYGNIGRALVRAGRAEEAFAPLETALRLSPRDPLLSLWYFGICHAHTHLAQDEAAIAWCSRSNYWVAYVDLASAYAWTGRMDEARAAVAELRRVMPGYTVERWQHEGWSDNPVFLAQYQRIVEGLRKAGLPER</sequence>
<keyword evidence="1" id="KW-0802">TPR repeat</keyword>
<feature type="repeat" description="TPR" evidence="1">
    <location>
        <begin position="509"/>
        <end position="542"/>
    </location>
</feature>
<comment type="caution">
    <text evidence="3">The sequence shown here is derived from an EMBL/GenBank/DDBJ whole genome shotgun (WGS) entry which is preliminary data.</text>
</comment>
<dbReference type="EMBL" id="JBBLZC010000006">
    <property type="protein sequence ID" value="MEK0083129.1"/>
    <property type="molecule type" value="Genomic_DNA"/>
</dbReference>
<dbReference type="CDD" id="cd07302">
    <property type="entry name" value="CHD"/>
    <property type="match status" value="1"/>
</dbReference>
<dbReference type="InterPro" id="IPR050697">
    <property type="entry name" value="Adenylyl/Guanylyl_Cyclase_3/4"/>
</dbReference>
<dbReference type="PANTHER" id="PTHR43081">
    <property type="entry name" value="ADENYLATE CYCLASE, TERMINAL-DIFFERENTIATION SPECIFIC-RELATED"/>
    <property type="match status" value="1"/>
</dbReference>
<dbReference type="Pfam" id="PF00211">
    <property type="entry name" value="Guanylate_cyc"/>
    <property type="match status" value="1"/>
</dbReference>
<dbReference type="SMART" id="SM00044">
    <property type="entry name" value="CYCc"/>
    <property type="match status" value="1"/>
</dbReference>
<dbReference type="PROSITE" id="PS50125">
    <property type="entry name" value="GUANYLATE_CYCLASE_2"/>
    <property type="match status" value="1"/>
</dbReference>
<gene>
    <name evidence="3" type="ORF">U1T56_08195</name>
</gene>
<dbReference type="InterPro" id="IPR019734">
    <property type="entry name" value="TPR_rpt"/>
</dbReference>
<dbReference type="PROSITE" id="PS50005">
    <property type="entry name" value="TPR"/>
    <property type="match status" value="1"/>
</dbReference>
<feature type="domain" description="Guanylate cyclase" evidence="2">
    <location>
        <begin position="12"/>
        <end position="127"/>
    </location>
</feature>
<evidence type="ECO:0000259" key="2">
    <source>
        <dbReference type="PROSITE" id="PS50125"/>
    </source>
</evidence>